<keyword evidence="2" id="KW-1185">Reference proteome</keyword>
<sequence>MKFSFGSSSFKDDIKALFSSDSTSDKAGPQTAADVAARRGTLTDLRVLAQYDTIFVIDGTRSQVWTRSLICPSFQPR</sequence>
<dbReference type="EMBL" id="KN822983">
    <property type="protein sequence ID" value="KIO29436.1"/>
    <property type="molecule type" value="Genomic_DNA"/>
</dbReference>
<reference evidence="1 2" key="1">
    <citation type="submission" date="2014-04" db="EMBL/GenBank/DDBJ databases">
        <authorList>
            <consortium name="DOE Joint Genome Institute"/>
            <person name="Kuo A."/>
            <person name="Girlanda M."/>
            <person name="Perotto S."/>
            <person name="Kohler A."/>
            <person name="Nagy L.G."/>
            <person name="Floudas D."/>
            <person name="Copeland A."/>
            <person name="Barry K.W."/>
            <person name="Cichocki N."/>
            <person name="Veneault-Fourrey C."/>
            <person name="LaButti K."/>
            <person name="Lindquist E.A."/>
            <person name="Lipzen A."/>
            <person name="Lundell T."/>
            <person name="Morin E."/>
            <person name="Murat C."/>
            <person name="Sun H."/>
            <person name="Tunlid A."/>
            <person name="Henrissat B."/>
            <person name="Grigoriev I.V."/>
            <person name="Hibbett D.S."/>
            <person name="Martin F."/>
            <person name="Nordberg H.P."/>
            <person name="Cantor M.N."/>
            <person name="Hua S.X."/>
        </authorList>
    </citation>
    <scope>NUCLEOTIDE SEQUENCE [LARGE SCALE GENOMIC DNA]</scope>
    <source>
        <strain evidence="1 2">MUT 4182</strain>
    </source>
</reference>
<dbReference type="AlphaFoldDB" id="A0A0C3QN65"/>
<reference evidence="2" key="2">
    <citation type="submission" date="2015-01" db="EMBL/GenBank/DDBJ databases">
        <title>Evolutionary Origins and Diversification of the Mycorrhizal Mutualists.</title>
        <authorList>
            <consortium name="DOE Joint Genome Institute"/>
            <consortium name="Mycorrhizal Genomics Consortium"/>
            <person name="Kohler A."/>
            <person name="Kuo A."/>
            <person name="Nagy L.G."/>
            <person name="Floudas D."/>
            <person name="Copeland A."/>
            <person name="Barry K.W."/>
            <person name="Cichocki N."/>
            <person name="Veneault-Fourrey C."/>
            <person name="LaButti K."/>
            <person name="Lindquist E.A."/>
            <person name="Lipzen A."/>
            <person name="Lundell T."/>
            <person name="Morin E."/>
            <person name="Murat C."/>
            <person name="Riley R."/>
            <person name="Ohm R."/>
            <person name="Sun H."/>
            <person name="Tunlid A."/>
            <person name="Henrissat B."/>
            <person name="Grigoriev I.V."/>
            <person name="Hibbett D.S."/>
            <person name="Martin F."/>
        </authorList>
    </citation>
    <scope>NUCLEOTIDE SEQUENCE [LARGE SCALE GENOMIC DNA]</scope>
    <source>
        <strain evidence="2">MUT 4182</strain>
    </source>
</reference>
<evidence type="ECO:0000313" key="1">
    <source>
        <dbReference type="EMBL" id="KIO29436.1"/>
    </source>
</evidence>
<proteinExistence type="predicted"/>
<evidence type="ECO:0000313" key="2">
    <source>
        <dbReference type="Proteomes" id="UP000054248"/>
    </source>
</evidence>
<dbReference type="Proteomes" id="UP000054248">
    <property type="component" value="Unassembled WGS sequence"/>
</dbReference>
<gene>
    <name evidence="1" type="ORF">M407DRAFT_242645</name>
</gene>
<protein>
    <submittedName>
        <fullName evidence="1">Uncharacterized protein</fullName>
    </submittedName>
</protein>
<organism evidence="1 2">
    <name type="scientific">Tulasnella calospora MUT 4182</name>
    <dbReference type="NCBI Taxonomy" id="1051891"/>
    <lineage>
        <taxon>Eukaryota</taxon>
        <taxon>Fungi</taxon>
        <taxon>Dikarya</taxon>
        <taxon>Basidiomycota</taxon>
        <taxon>Agaricomycotina</taxon>
        <taxon>Agaricomycetes</taxon>
        <taxon>Cantharellales</taxon>
        <taxon>Tulasnellaceae</taxon>
        <taxon>Tulasnella</taxon>
    </lineage>
</organism>
<dbReference type="HOGENOM" id="CLU_2639927_0_0_1"/>
<accession>A0A0C3QN65</accession>
<name>A0A0C3QN65_9AGAM</name>